<dbReference type="InterPro" id="IPR003462">
    <property type="entry name" value="ODC_Mu_crystall"/>
</dbReference>
<organism evidence="1 2">
    <name type="scientific">Lactococcus lactis subsp. cremoris</name>
    <name type="common">Streptococcus cremoris</name>
    <dbReference type="NCBI Taxonomy" id="1359"/>
    <lineage>
        <taxon>Bacteria</taxon>
        <taxon>Bacillati</taxon>
        <taxon>Bacillota</taxon>
        <taxon>Bacilli</taxon>
        <taxon>Lactobacillales</taxon>
        <taxon>Streptococcaceae</taxon>
        <taxon>Lactococcus</taxon>
    </lineage>
</organism>
<proteinExistence type="predicted"/>
<sequence>MKILNSDSLKKTLKMADVIDITEKVYIQKSENKSVVWDTIFYDFEQGKADMDIKSGFLKSEKIFGHKTVTFFADNTSKNLPTLTGLINVFDSTTGIPLGITDGAYITGMRTGAASAIGAKYLANPNSENALIVGAGNQLIFQVAAILTVFPKIKTLFVYDRDFAKAQGSIKHLSQYLCDMKVKNEAELIAAESLESAVKQSQIIITITSSRTPFIKNEWITTGTHLSTIGADMSGKQEIEPEIFSRAIIYTDDIQHSSEVGEMELALKENIITLDNINGEIGELISGRKIGRTSPDEITIYDATGLALLDIATAKVALDSVESTFDNTFKMY</sequence>
<evidence type="ECO:0000313" key="2">
    <source>
        <dbReference type="Proteomes" id="UP000076519"/>
    </source>
</evidence>
<dbReference type="GO" id="GO:0005737">
    <property type="term" value="C:cytoplasm"/>
    <property type="evidence" value="ECO:0007669"/>
    <property type="project" value="TreeGrafter"/>
</dbReference>
<comment type="caution">
    <text evidence="1">The sequence shown here is derived from an EMBL/GenBank/DDBJ whole genome shotgun (WGS) entry which is preliminary data.</text>
</comment>
<name>A0A161W232_LACLC</name>
<dbReference type="SUPFAM" id="SSF51735">
    <property type="entry name" value="NAD(P)-binding Rossmann-fold domains"/>
    <property type="match status" value="1"/>
</dbReference>
<dbReference type="AlphaFoldDB" id="A0A161W232"/>
<evidence type="ECO:0000313" key="1">
    <source>
        <dbReference type="EMBL" id="KZK06409.1"/>
    </source>
</evidence>
<accession>A0A161W232</accession>
<dbReference type="Pfam" id="PF02423">
    <property type="entry name" value="OCD_Mu_crystall"/>
    <property type="match status" value="1"/>
</dbReference>
<dbReference type="InterPro" id="IPR036291">
    <property type="entry name" value="NAD(P)-bd_dom_sf"/>
</dbReference>
<dbReference type="PANTHER" id="PTHR13812:SF19">
    <property type="entry name" value="KETIMINE REDUCTASE MU-CRYSTALLIN"/>
    <property type="match status" value="1"/>
</dbReference>
<dbReference type="PIRSF" id="PIRSF001439">
    <property type="entry name" value="CryM"/>
    <property type="match status" value="1"/>
</dbReference>
<dbReference type="Gene3D" id="3.40.50.720">
    <property type="entry name" value="NAD(P)-binding Rossmann-like Domain"/>
    <property type="match status" value="1"/>
</dbReference>
<dbReference type="InterPro" id="IPR023401">
    <property type="entry name" value="ODC_N"/>
</dbReference>
<dbReference type="Gene3D" id="3.30.1780.10">
    <property type="entry name" value="ornithine cyclodeaminase, domain 1"/>
    <property type="match status" value="1"/>
</dbReference>
<dbReference type="EMBL" id="LIYF01000020">
    <property type="protein sequence ID" value="KZK06409.1"/>
    <property type="molecule type" value="Genomic_DNA"/>
</dbReference>
<dbReference type="PATRIC" id="fig|1359.32.peg.1351"/>
<protein>
    <submittedName>
        <fullName evidence="1">Ornithine cyclodeaminase</fullName>
    </submittedName>
</protein>
<reference evidence="1 2" key="1">
    <citation type="submission" date="2015-08" db="EMBL/GenBank/DDBJ databases">
        <title>Draft Genome Sequences of 11 Lactococcus lactis subspecies cremoris strains.</title>
        <authorList>
            <person name="Wels M."/>
            <person name="Backus L."/>
            <person name="Boekhorst J."/>
            <person name="Dijkstra A."/>
            <person name="Beerthuizen M."/>
            <person name="Siezen R."/>
            <person name="Bachmann H."/>
            <person name="Van Hijum S."/>
        </authorList>
    </citation>
    <scope>NUCLEOTIDE SEQUENCE [LARGE SCALE GENOMIC DNA]</scope>
    <source>
        <strain evidence="1 2">KW10</strain>
    </source>
</reference>
<dbReference type="Proteomes" id="UP000076519">
    <property type="component" value="Unassembled WGS sequence"/>
</dbReference>
<gene>
    <name evidence="1" type="ORF">AB996_1185</name>
</gene>
<dbReference type="PANTHER" id="PTHR13812">
    <property type="entry name" value="KETIMINE REDUCTASE MU-CRYSTALLIN"/>
    <property type="match status" value="1"/>
</dbReference>